<protein>
    <submittedName>
        <fullName evidence="2">Uncharacterized protein</fullName>
    </submittedName>
</protein>
<proteinExistence type="predicted"/>
<keyword evidence="1" id="KW-0175">Coiled coil</keyword>
<dbReference type="EMBL" id="CADCTO010000305">
    <property type="protein sequence ID" value="CAA9259366.1"/>
    <property type="molecule type" value="Genomic_DNA"/>
</dbReference>
<sequence>MKASPFSCLPRACFLFGRGPVYNTGMDVSKSLHPRIYEATDDWEARFYQFGQKSEEFNRTAARHHTIWLKTYGGTFLLRLGVDLGIAIGGPLALDALGAPDPIARVFAIAGLTGMVADMLLFVRRNRRTVSPEELKNLLPTLELSPLERVYCEAVIALAENREVPETGKQEIVAQLNRLLSAHVRLEEQRAGLLGAMGDLQARADLEAERDALRAKRQAATDAVALGALEKSLELCERRLENRTAVEPGLERLDAQAEMIRQTLLSLRESLARLRAAGPLASPDVEDIKRSVEGITAQTRSVEQAVEEVLQLRGS</sequence>
<evidence type="ECO:0000256" key="1">
    <source>
        <dbReference type="SAM" id="Coils"/>
    </source>
</evidence>
<reference evidence="2" key="1">
    <citation type="submission" date="2020-02" db="EMBL/GenBank/DDBJ databases">
        <authorList>
            <person name="Meier V. D."/>
        </authorList>
    </citation>
    <scope>NUCLEOTIDE SEQUENCE</scope>
    <source>
        <strain evidence="2">AVDCRST_MAG63</strain>
    </source>
</reference>
<feature type="coiled-coil region" evidence="1">
    <location>
        <begin position="169"/>
        <end position="223"/>
    </location>
</feature>
<dbReference type="AlphaFoldDB" id="A0A6J4IUT8"/>
<organism evidence="2">
    <name type="scientific">uncultured Armatimonadetes bacterium</name>
    <dbReference type="NCBI Taxonomy" id="157466"/>
    <lineage>
        <taxon>Bacteria</taxon>
        <taxon>Bacillati</taxon>
        <taxon>Armatimonadota</taxon>
        <taxon>environmental samples</taxon>
    </lineage>
</organism>
<evidence type="ECO:0000313" key="2">
    <source>
        <dbReference type="EMBL" id="CAA9259366.1"/>
    </source>
</evidence>
<name>A0A6J4IUT8_9BACT</name>
<gene>
    <name evidence="2" type="ORF">AVDCRST_MAG63-2348</name>
</gene>
<accession>A0A6J4IUT8</accession>